<sequence>MTGRTYPGKTYRCGLEAVLDIMGGKWKPLILYHLAPGAKRTGELRRLVTNVSEKMLIQHLKELAEDGIVRRIDFQTVPPHVEYELTAFGRSLAEVLAPLCEWGTAHTDEVAFIVQRRDGTTRAA</sequence>
<name>A0ABU0M9N6_9HYPH</name>
<keyword evidence="6" id="KW-1185">Reference proteome</keyword>
<proteinExistence type="predicted"/>
<protein>
    <submittedName>
        <fullName evidence="5">DNA-binding HxlR family transcriptional regulator</fullName>
    </submittedName>
</protein>
<dbReference type="Proteomes" id="UP001223743">
    <property type="component" value="Unassembled WGS sequence"/>
</dbReference>
<dbReference type="InterPro" id="IPR036390">
    <property type="entry name" value="WH_DNA-bd_sf"/>
</dbReference>
<evidence type="ECO:0000313" key="5">
    <source>
        <dbReference type="EMBL" id="MDQ0517688.1"/>
    </source>
</evidence>
<dbReference type="GO" id="GO:0003677">
    <property type="term" value="F:DNA binding"/>
    <property type="evidence" value="ECO:0007669"/>
    <property type="project" value="UniProtKB-KW"/>
</dbReference>
<evidence type="ECO:0000256" key="3">
    <source>
        <dbReference type="ARBA" id="ARBA00023163"/>
    </source>
</evidence>
<evidence type="ECO:0000259" key="4">
    <source>
        <dbReference type="PROSITE" id="PS51118"/>
    </source>
</evidence>
<organism evidence="5 6">
    <name type="scientific">Kaistia geumhonensis</name>
    <dbReference type="NCBI Taxonomy" id="410839"/>
    <lineage>
        <taxon>Bacteria</taxon>
        <taxon>Pseudomonadati</taxon>
        <taxon>Pseudomonadota</taxon>
        <taxon>Alphaproteobacteria</taxon>
        <taxon>Hyphomicrobiales</taxon>
        <taxon>Kaistiaceae</taxon>
        <taxon>Kaistia</taxon>
    </lineage>
</organism>
<evidence type="ECO:0000313" key="6">
    <source>
        <dbReference type="Proteomes" id="UP001223743"/>
    </source>
</evidence>
<evidence type="ECO:0000256" key="2">
    <source>
        <dbReference type="ARBA" id="ARBA00023125"/>
    </source>
</evidence>
<feature type="domain" description="HTH hxlR-type" evidence="4">
    <location>
        <begin position="13"/>
        <end position="111"/>
    </location>
</feature>
<dbReference type="InterPro" id="IPR002577">
    <property type="entry name" value="HTH_HxlR"/>
</dbReference>
<reference evidence="5 6" key="1">
    <citation type="submission" date="2023-07" db="EMBL/GenBank/DDBJ databases">
        <title>Genomic Encyclopedia of Type Strains, Phase IV (KMG-IV): sequencing the most valuable type-strain genomes for metagenomic binning, comparative biology and taxonomic classification.</title>
        <authorList>
            <person name="Goeker M."/>
        </authorList>
    </citation>
    <scope>NUCLEOTIDE SEQUENCE [LARGE SCALE GENOMIC DNA]</scope>
    <source>
        <strain evidence="5 6">B1-1</strain>
    </source>
</reference>
<comment type="caution">
    <text evidence="5">The sequence shown here is derived from an EMBL/GenBank/DDBJ whole genome shotgun (WGS) entry which is preliminary data.</text>
</comment>
<dbReference type="Gene3D" id="1.10.10.10">
    <property type="entry name" value="Winged helix-like DNA-binding domain superfamily/Winged helix DNA-binding domain"/>
    <property type="match status" value="1"/>
</dbReference>
<keyword evidence="2 5" id="KW-0238">DNA-binding</keyword>
<accession>A0ABU0M9N6</accession>
<dbReference type="PANTHER" id="PTHR33204">
    <property type="entry name" value="TRANSCRIPTIONAL REGULATOR, MARR FAMILY"/>
    <property type="match status" value="1"/>
</dbReference>
<dbReference type="SUPFAM" id="SSF46785">
    <property type="entry name" value="Winged helix' DNA-binding domain"/>
    <property type="match status" value="1"/>
</dbReference>
<dbReference type="Pfam" id="PF01638">
    <property type="entry name" value="HxlR"/>
    <property type="match status" value="1"/>
</dbReference>
<gene>
    <name evidence="5" type="ORF">QO015_003301</name>
</gene>
<dbReference type="InterPro" id="IPR036388">
    <property type="entry name" value="WH-like_DNA-bd_sf"/>
</dbReference>
<evidence type="ECO:0000256" key="1">
    <source>
        <dbReference type="ARBA" id="ARBA00023015"/>
    </source>
</evidence>
<dbReference type="EMBL" id="JAUSWJ010000001">
    <property type="protein sequence ID" value="MDQ0517688.1"/>
    <property type="molecule type" value="Genomic_DNA"/>
</dbReference>
<keyword evidence="3" id="KW-0804">Transcription</keyword>
<keyword evidence="1" id="KW-0805">Transcription regulation</keyword>
<dbReference type="PROSITE" id="PS51118">
    <property type="entry name" value="HTH_HXLR"/>
    <property type="match status" value="1"/>
</dbReference>
<dbReference type="PANTHER" id="PTHR33204:SF29">
    <property type="entry name" value="TRANSCRIPTIONAL REGULATOR"/>
    <property type="match status" value="1"/>
</dbReference>